<name>A0ACB7YAD6_9ERIC</name>
<sequence length="1090" mass="122798">MATRSDFAQKLLNDLRMRKERMAAAQSSSHSSRMAADVQGNMSQNYKGSRQPKASQSVSSRPASSQRRSSNSTRSLNLEETSNQLVPFGGGQNRRQTRDLSMALAIAFEHGAKLTRLDSSGRNSSVLSFLFRKSERSNSFRMSETSSQFYATLSQAHIKEISKGAQKLNQILRASTNGLNFDGYSIEIGKDLLKGAMDLEESLRMLVNLQEAEENMIPPQRKNRIRLLEEGEEDEESTVKISEQKQLARPRFSFDKPSRKVTNTYSSEAPSFSRKQAVNNLNLVPHKRSASCGPDFRPLAAFSELKNHTTSSQAKTEKGRLPNVIAKLMGLEELPQVEDSKSTAKVSSSKQKEEKVSKRIPSASTKTAGPPVSIEMKSVQSNNLRATKSSSSTSESRDIQVARNAISESFVPNGKMLWKDQQSDIGHLYKVIGSENNIQEVRREDNAMHRRQTSMEREETKKLIQKDDITKHKPLEAANKIEGKESSLRDEKRNGNRLHPSNQNKPKYDHGMHQQQTKQKSELQEDKNQAEKKDQLHAKQKVKFIKQRGIEVEPRDPLKSMHDAKGLQTRKQHANQEIPNEPSSTEVMGERPLKWLPNSKNPEELTYRSSTKLKVHTNSKNGNSNQNAYSRELGSEKDNAKGSIPPITQEKHVHFPTTRKKDDHMKVHKSESPRNIEEVLTRRNGSLRNSRPPKHQIPILQGVKQKRLDKTSSSKGTEQMNSSLSNEATTRNCSPEESETSVKLQNVALPQNKEGEHAPKLYSFAADELQSQSITQLPTRNESCQSKASATLTVPIASQYQAPIFIESQELESLETASSPLNGFWLDGQDSRDVILDVQRLAVAKALALRPLLEFGALSTLGLGVDSPGLKGGQRHNPAGADGGNTEISYLSPHEHKEILTPEPQELLTEKEINLKKILIKSQLFLNTAEVLFKLDISFDILPATEYSSQDEDSNLVLDCGFEIMKRKGRRQELVLHPYFNISVISIKVTSLDDLVKQLYKDLEKLKSNDRNGRVEHSEAAFMHKMLERDVQNRDPDVNGMWDLGWNAMMFAVLEKDELIKDVERYLLNGLIDETMKDLLDLSVFYYTEE</sequence>
<organism evidence="1 2">
    <name type="scientific">Vaccinium darrowii</name>
    <dbReference type="NCBI Taxonomy" id="229202"/>
    <lineage>
        <taxon>Eukaryota</taxon>
        <taxon>Viridiplantae</taxon>
        <taxon>Streptophyta</taxon>
        <taxon>Embryophyta</taxon>
        <taxon>Tracheophyta</taxon>
        <taxon>Spermatophyta</taxon>
        <taxon>Magnoliopsida</taxon>
        <taxon>eudicotyledons</taxon>
        <taxon>Gunneridae</taxon>
        <taxon>Pentapetalae</taxon>
        <taxon>asterids</taxon>
        <taxon>Ericales</taxon>
        <taxon>Ericaceae</taxon>
        <taxon>Vaccinioideae</taxon>
        <taxon>Vaccinieae</taxon>
        <taxon>Vaccinium</taxon>
    </lineage>
</organism>
<keyword evidence="2" id="KW-1185">Reference proteome</keyword>
<dbReference type="EMBL" id="CM037157">
    <property type="protein sequence ID" value="KAH7850227.1"/>
    <property type="molecule type" value="Genomic_DNA"/>
</dbReference>
<gene>
    <name evidence="1" type="ORF">Vadar_029511</name>
</gene>
<comment type="caution">
    <text evidence="1">The sequence shown here is derived from an EMBL/GenBank/DDBJ whole genome shotgun (WGS) entry which is preliminary data.</text>
</comment>
<accession>A0ACB7YAD6</accession>
<proteinExistence type="predicted"/>
<protein>
    <submittedName>
        <fullName evidence="1">Uncharacterized protein</fullName>
    </submittedName>
</protein>
<reference evidence="1 2" key="1">
    <citation type="journal article" date="2021" name="Hortic Res">
        <title>High-quality reference genome and annotation aids understanding of berry development for evergreen blueberry (Vaccinium darrowii).</title>
        <authorList>
            <person name="Yu J."/>
            <person name="Hulse-Kemp A.M."/>
            <person name="Babiker E."/>
            <person name="Staton M."/>
        </authorList>
    </citation>
    <scope>NUCLEOTIDE SEQUENCE [LARGE SCALE GENOMIC DNA]</scope>
    <source>
        <strain evidence="2">cv. NJ 8807/NJ 8810</strain>
        <tissue evidence="1">Young leaf</tissue>
    </source>
</reference>
<evidence type="ECO:0000313" key="2">
    <source>
        <dbReference type="Proteomes" id="UP000828048"/>
    </source>
</evidence>
<dbReference type="Proteomes" id="UP000828048">
    <property type="component" value="Chromosome 7"/>
</dbReference>
<evidence type="ECO:0000313" key="1">
    <source>
        <dbReference type="EMBL" id="KAH7850227.1"/>
    </source>
</evidence>